<feature type="domain" description="Phage tail collar" evidence="1">
    <location>
        <begin position="73"/>
        <end position="124"/>
    </location>
</feature>
<sequence length="261" mass="26994">MVPDDVVRLRDQLDDVVLGYDQGTLAARPAAGVEGRFYYATDGLVLYYDFGGGWVPASFQPGDVRWSAALNGTPPLGWFACDGGIRGLPDRTTYRALFDAIGTTFGAGNGSTTFGLPDLRGRAPVGVGQGFVTPGLPQFGSLTHRAIGAAVGAETHSLTAAQNGVHAHDVYDPGHNHGGGTHNGAADRPAPGWGSYRANASFSLYGIGGYGAIDNMGGSDNGLHAHGIPSGRAGVSIYNNGSGAAHNNMQPSLALHAWIKY</sequence>
<dbReference type="InterPro" id="IPR011083">
    <property type="entry name" value="Phage_tail_collar_dom"/>
</dbReference>
<dbReference type="EMBL" id="CP001854">
    <property type="protein sequence ID" value="ADB50176.1"/>
    <property type="molecule type" value="Genomic_DNA"/>
</dbReference>
<dbReference type="Pfam" id="PF07484">
    <property type="entry name" value="Collar"/>
    <property type="match status" value="1"/>
</dbReference>
<dbReference type="Proteomes" id="UP000008229">
    <property type="component" value="Chromosome"/>
</dbReference>
<dbReference type="eggNOG" id="COG4675">
    <property type="taxonomic scope" value="Bacteria"/>
</dbReference>
<name>D3F201_CONWI</name>
<dbReference type="OrthoDB" id="9810174at2"/>
<dbReference type="SUPFAM" id="SSF88874">
    <property type="entry name" value="Receptor-binding domain of short tail fibre protein gp12"/>
    <property type="match status" value="1"/>
</dbReference>
<reference evidence="2 3" key="1">
    <citation type="journal article" date="2010" name="Stand. Genomic Sci.">
        <title>Complete genome sequence of Conexibacter woesei type strain (ID131577).</title>
        <authorList>
            <person name="Pukall R."/>
            <person name="Lapidus A."/>
            <person name="Glavina Del Rio T."/>
            <person name="Copeland A."/>
            <person name="Tice H."/>
            <person name="Cheng J.-F."/>
            <person name="Lucas S."/>
            <person name="Chen F."/>
            <person name="Nolan M."/>
            <person name="Bruce D."/>
            <person name="Goodwin L."/>
            <person name="Pitluck S."/>
            <person name="Mavromatis K."/>
            <person name="Ivanova N."/>
            <person name="Ovchinnikova G."/>
            <person name="Pati A."/>
            <person name="Chen A."/>
            <person name="Palaniappan K."/>
            <person name="Land M."/>
            <person name="Hauser L."/>
            <person name="Chang Y.-J."/>
            <person name="Jeffries C.D."/>
            <person name="Chain P."/>
            <person name="Meincke L."/>
            <person name="Sims D."/>
            <person name="Brettin T."/>
            <person name="Detter J.C."/>
            <person name="Rohde M."/>
            <person name="Goeker M."/>
            <person name="Bristow J."/>
            <person name="Eisen J.A."/>
            <person name="Markowitz V."/>
            <person name="Kyrpides N.C."/>
            <person name="Klenk H.-P."/>
            <person name="Hugenholtz P."/>
        </authorList>
    </citation>
    <scope>NUCLEOTIDE SEQUENCE [LARGE SCALE GENOMIC DNA]</scope>
    <source>
        <strain evidence="3">DSM 14684 / CIP 108061 / JCM 11494 / NBRC 100937 / ID131577</strain>
    </source>
</reference>
<dbReference type="KEGG" id="cwo:Cwoe_1749"/>
<protein>
    <submittedName>
        <fullName evidence="2">Tail Collar domain protein</fullName>
    </submittedName>
</protein>
<reference evidence="3" key="2">
    <citation type="submission" date="2010-01" db="EMBL/GenBank/DDBJ databases">
        <title>The complete genome of Conexibacter woesei DSM 14684.</title>
        <authorList>
            <consortium name="US DOE Joint Genome Institute (JGI-PGF)"/>
            <person name="Lucas S."/>
            <person name="Copeland A."/>
            <person name="Lapidus A."/>
            <person name="Glavina del Rio T."/>
            <person name="Dalin E."/>
            <person name="Tice H."/>
            <person name="Bruce D."/>
            <person name="Goodwin L."/>
            <person name="Pitluck S."/>
            <person name="Kyrpides N."/>
            <person name="Mavromatis K."/>
            <person name="Ivanova N."/>
            <person name="Mikhailova N."/>
            <person name="Chertkov O."/>
            <person name="Brettin T."/>
            <person name="Detter J.C."/>
            <person name="Han C."/>
            <person name="Larimer F."/>
            <person name="Land M."/>
            <person name="Hauser L."/>
            <person name="Markowitz V."/>
            <person name="Cheng J.-F."/>
            <person name="Hugenholtz P."/>
            <person name="Woyke T."/>
            <person name="Wu D."/>
            <person name="Pukall R."/>
            <person name="Steenblock K."/>
            <person name="Schneider S."/>
            <person name="Klenk H.-P."/>
            <person name="Eisen J.A."/>
        </authorList>
    </citation>
    <scope>NUCLEOTIDE SEQUENCE [LARGE SCALE GENOMIC DNA]</scope>
    <source>
        <strain evidence="3">DSM 14684 / CIP 108061 / JCM 11494 / NBRC 100937 / ID131577</strain>
    </source>
</reference>
<evidence type="ECO:0000313" key="3">
    <source>
        <dbReference type="Proteomes" id="UP000008229"/>
    </source>
</evidence>
<dbReference type="Gene3D" id="3.90.1340.10">
    <property type="entry name" value="Phage tail collar domain"/>
    <property type="match status" value="1"/>
</dbReference>
<dbReference type="STRING" id="469383.Cwoe_1749"/>
<proteinExistence type="predicted"/>
<dbReference type="RefSeq" id="WP_012933227.1">
    <property type="nucleotide sequence ID" value="NC_013739.1"/>
</dbReference>
<dbReference type="HOGENOM" id="CLU_1064397_0_0_11"/>
<organism evidence="2 3">
    <name type="scientific">Conexibacter woesei (strain DSM 14684 / CCUG 47730 / CIP 108061 / JCM 11494 / NBRC 100937 / ID131577)</name>
    <dbReference type="NCBI Taxonomy" id="469383"/>
    <lineage>
        <taxon>Bacteria</taxon>
        <taxon>Bacillati</taxon>
        <taxon>Actinomycetota</taxon>
        <taxon>Thermoleophilia</taxon>
        <taxon>Solirubrobacterales</taxon>
        <taxon>Conexibacteraceae</taxon>
        <taxon>Conexibacter</taxon>
    </lineage>
</organism>
<dbReference type="InterPro" id="IPR037053">
    <property type="entry name" value="Phage_tail_collar_dom_sf"/>
</dbReference>
<accession>D3F201</accession>
<dbReference type="AlphaFoldDB" id="D3F201"/>
<gene>
    <name evidence="2" type="ordered locus">Cwoe_1749</name>
</gene>
<keyword evidence="3" id="KW-1185">Reference proteome</keyword>
<evidence type="ECO:0000313" key="2">
    <source>
        <dbReference type="EMBL" id="ADB50176.1"/>
    </source>
</evidence>
<evidence type="ECO:0000259" key="1">
    <source>
        <dbReference type="Pfam" id="PF07484"/>
    </source>
</evidence>